<evidence type="ECO:0000313" key="6">
    <source>
        <dbReference type="Proteomes" id="UP000002168"/>
    </source>
</evidence>
<dbReference type="eggNOG" id="COG0204">
    <property type="taxonomic scope" value="Bacteria"/>
</dbReference>
<dbReference type="STRING" id="392500.Swoo_4832"/>
<evidence type="ECO:0000256" key="2">
    <source>
        <dbReference type="ARBA" id="ARBA00022679"/>
    </source>
</evidence>
<sequence>MYTNLIHGLTPRNSCFEVDLYFQGLESLYMFQKFCKLVLKLTGWKISGALPTEHQYVAIVGPHTSNWDFIIGVLARGALGAKVNFLGKHQLFIPPWGWFFKAIGGTPVDRRKSNNLVDGVVHLFQDNPKFSLALAPEGTRSPVKRWKTGFYHIASKANVPIVTVGLDFGSKTVLIANGIDTTDNMLQDMDKIIDFYRSIKGCHPKVIPDFIPGK</sequence>
<dbReference type="GO" id="GO:0003841">
    <property type="term" value="F:1-acylglycerol-3-phosphate O-acyltransferase activity"/>
    <property type="evidence" value="ECO:0007669"/>
    <property type="project" value="TreeGrafter"/>
</dbReference>
<dbReference type="HOGENOM" id="CLU_099447_0_0_6"/>
<organism evidence="5 6">
    <name type="scientific">Shewanella woodyi (strain ATCC 51908 / MS32)</name>
    <dbReference type="NCBI Taxonomy" id="392500"/>
    <lineage>
        <taxon>Bacteria</taxon>
        <taxon>Pseudomonadati</taxon>
        <taxon>Pseudomonadota</taxon>
        <taxon>Gammaproteobacteria</taxon>
        <taxon>Alteromonadales</taxon>
        <taxon>Shewanellaceae</taxon>
        <taxon>Shewanella</taxon>
    </lineage>
</organism>
<dbReference type="GO" id="GO:0006654">
    <property type="term" value="P:phosphatidic acid biosynthetic process"/>
    <property type="evidence" value="ECO:0007669"/>
    <property type="project" value="TreeGrafter"/>
</dbReference>
<dbReference type="KEGG" id="swd:Swoo_4832"/>
<dbReference type="Proteomes" id="UP000002168">
    <property type="component" value="Chromosome"/>
</dbReference>
<feature type="domain" description="Phospholipid/glycerol acyltransferase" evidence="4">
    <location>
        <begin position="57"/>
        <end position="169"/>
    </location>
</feature>
<gene>
    <name evidence="5" type="ordered locus">Swoo_4832</name>
</gene>
<dbReference type="Pfam" id="PF01553">
    <property type="entry name" value="Acyltransferase"/>
    <property type="match status" value="1"/>
</dbReference>
<dbReference type="EMBL" id="CP000961">
    <property type="protein sequence ID" value="ACA89081.1"/>
    <property type="molecule type" value="Genomic_DNA"/>
</dbReference>
<keyword evidence="3 5" id="KW-0012">Acyltransferase</keyword>
<keyword evidence="6" id="KW-1185">Reference proteome</keyword>
<evidence type="ECO:0000256" key="1">
    <source>
        <dbReference type="ARBA" id="ARBA00005189"/>
    </source>
</evidence>
<evidence type="ECO:0000259" key="4">
    <source>
        <dbReference type="SMART" id="SM00563"/>
    </source>
</evidence>
<dbReference type="SMART" id="SM00563">
    <property type="entry name" value="PlsC"/>
    <property type="match status" value="1"/>
</dbReference>
<dbReference type="AlphaFoldDB" id="B1KP50"/>
<proteinExistence type="predicted"/>
<accession>B1KP50</accession>
<dbReference type="PANTHER" id="PTHR10434:SF9">
    <property type="entry name" value="PHOSPHOLIPID_GLYCEROL ACYLTRANSFERASE DOMAIN-CONTAINING PROTEIN"/>
    <property type="match status" value="1"/>
</dbReference>
<dbReference type="CDD" id="cd07988">
    <property type="entry name" value="LPLAT_ABO13168-like"/>
    <property type="match status" value="1"/>
</dbReference>
<reference evidence="5 6" key="1">
    <citation type="submission" date="2008-02" db="EMBL/GenBank/DDBJ databases">
        <title>Complete sequence of Shewanella woodyi ATCC 51908.</title>
        <authorList>
            <consortium name="US DOE Joint Genome Institute"/>
            <person name="Copeland A."/>
            <person name="Lucas S."/>
            <person name="Lapidus A."/>
            <person name="Glavina del Rio T."/>
            <person name="Dalin E."/>
            <person name="Tice H."/>
            <person name="Bruce D."/>
            <person name="Goodwin L."/>
            <person name="Pitluck S."/>
            <person name="Sims D."/>
            <person name="Brettin T."/>
            <person name="Detter J.C."/>
            <person name="Han C."/>
            <person name="Kuske C.R."/>
            <person name="Schmutz J."/>
            <person name="Larimer F."/>
            <person name="Land M."/>
            <person name="Hauser L."/>
            <person name="Kyrpides N."/>
            <person name="Lykidis A."/>
            <person name="Zhao J.-S."/>
            <person name="Richardson P."/>
        </authorList>
    </citation>
    <scope>NUCLEOTIDE SEQUENCE [LARGE SCALE GENOMIC DNA]</scope>
    <source>
        <strain evidence="6">ATCC 51908 / MS32</strain>
    </source>
</reference>
<evidence type="ECO:0000256" key="3">
    <source>
        <dbReference type="ARBA" id="ARBA00023315"/>
    </source>
</evidence>
<dbReference type="InterPro" id="IPR002123">
    <property type="entry name" value="Plipid/glycerol_acylTrfase"/>
</dbReference>
<dbReference type="PANTHER" id="PTHR10434">
    <property type="entry name" value="1-ACYL-SN-GLYCEROL-3-PHOSPHATE ACYLTRANSFERASE"/>
    <property type="match status" value="1"/>
</dbReference>
<dbReference type="SUPFAM" id="SSF69593">
    <property type="entry name" value="Glycerol-3-phosphate (1)-acyltransferase"/>
    <property type="match status" value="1"/>
</dbReference>
<protein>
    <submittedName>
        <fullName evidence="5">Phospholipid/glycerol acyltransferase</fullName>
    </submittedName>
</protein>
<comment type="pathway">
    <text evidence="1">Lipid metabolism.</text>
</comment>
<keyword evidence="2 5" id="KW-0808">Transferase</keyword>
<evidence type="ECO:0000313" key="5">
    <source>
        <dbReference type="EMBL" id="ACA89081.1"/>
    </source>
</evidence>
<name>B1KP50_SHEWM</name>